<keyword evidence="3" id="KW-1185">Reference proteome</keyword>
<dbReference type="RefSeq" id="WP_135295236.1">
    <property type="nucleotide sequence ID" value="NZ_VDDB01000006.1"/>
</dbReference>
<evidence type="ECO:0000313" key="3">
    <source>
        <dbReference type="Proteomes" id="UP000306272"/>
    </source>
</evidence>
<sequence>MAPKAVPTKKAKNSPSEKGRETELKGPALNLPEGSSQEIEPSRLLLDPHNLRLLERVGDIYKILDVKLFGQPAIQDKLYGVVNGEPRFDIESLATSIENNGFLKHERLIVAKYDGDKFLVLEGNRRVTAVRRLFNDSGPNHEKLRPQVRESLRTLPCFVLEGPVIDGSAKQLEKYRRASEIYIGMRHLMGAKSWEPASRYEFQSRLIFEDGWSVAQVADRFGRKKSEVLRDLKAHVLYKDFLAFEKRSSVKHTLTYNAFSEAARAPAISRWLGWSEKDMSYVNSASEDVFFHYLLNKLAVETNNLEDQEDSGGTEVSAEMAVRRLREMLKLEDSSVLEALADRDFRSAEIFFEERKEGELSKKIAMFIRTLKRTPTDDLIESPETKQKLEELKGQVTRMLAVINALSEVQSQLQGSLSEVNNGAD</sequence>
<protein>
    <recommendedName>
        <fullName evidence="4">ParB/Sulfiredoxin domain-containing protein</fullName>
    </recommendedName>
</protein>
<name>A0A5C4L343_PSEJE</name>
<proteinExistence type="predicted"/>
<dbReference type="Proteomes" id="UP000306272">
    <property type="component" value="Unassembled WGS sequence"/>
</dbReference>
<gene>
    <name evidence="2" type="ORF">FHG55_07260</name>
</gene>
<feature type="region of interest" description="Disordered" evidence="1">
    <location>
        <begin position="1"/>
        <end position="37"/>
    </location>
</feature>
<dbReference type="AlphaFoldDB" id="A0A5C4L343"/>
<evidence type="ECO:0000256" key="1">
    <source>
        <dbReference type="SAM" id="MobiDB-lite"/>
    </source>
</evidence>
<reference evidence="2" key="1">
    <citation type="submission" date="2019-06" db="EMBL/GenBank/DDBJ databases">
        <title>Pseudomonas-derived Butenolides : (Bio)synthesis of Styrolides.</title>
        <authorList>
            <person name="Klapper M."/>
            <person name="Chowdhury S."/>
            <person name="Stallforth P."/>
        </authorList>
    </citation>
    <scope>NUCLEOTIDE SEQUENCE [LARGE SCALE GENOMIC DNA]</scope>
    <source>
        <strain evidence="2">EC-S101</strain>
    </source>
</reference>
<evidence type="ECO:0000313" key="2">
    <source>
        <dbReference type="EMBL" id="TNB97918.1"/>
    </source>
</evidence>
<feature type="compositionally biased region" description="Basic and acidic residues" evidence="1">
    <location>
        <begin position="15"/>
        <end position="24"/>
    </location>
</feature>
<organism evidence="2 3">
    <name type="scientific">Pseudomonas jessenii</name>
    <dbReference type="NCBI Taxonomy" id="77298"/>
    <lineage>
        <taxon>Bacteria</taxon>
        <taxon>Pseudomonadati</taxon>
        <taxon>Pseudomonadota</taxon>
        <taxon>Gammaproteobacteria</taxon>
        <taxon>Pseudomonadales</taxon>
        <taxon>Pseudomonadaceae</taxon>
        <taxon>Pseudomonas</taxon>
    </lineage>
</organism>
<comment type="caution">
    <text evidence="2">The sequence shown here is derived from an EMBL/GenBank/DDBJ whole genome shotgun (WGS) entry which is preliminary data.</text>
</comment>
<accession>A0A5C4L343</accession>
<dbReference type="EMBL" id="VDDB01000006">
    <property type="protein sequence ID" value="TNB97918.1"/>
    <property type="molecule type" value="Genomic_DNA"/>
</dbReference>
<evidence type="ECO:0008006" key="4">
    <source>
        <dbReference type="Google" id="ProtNLM"/>
    </source>
</evidence>